<feature type="domain" description="ABC transporter" evidence="10">
    <location>
        <begin position="3206"/>
        <end position="3433"/>
    </location>
</feature>
<feature type="transmembrane region" description="Helical" evidence="9">
    <location>
        <begin position="1166"/>
        <end position="1185"/>
    </location>
</feature>
<feature type="transmembrane region" description="Helical" evidence="9">
    <location>
        <begin position="792"/>
        <end position="812"/>
    </location>
</feature>
<feature type="transmembrane region" description="Helical" evidence="9">
    <location>
        <begin position="2350"/>
        <end position="2369"/>
    </location>
</feature>
<feature type="transmembrane region" description="Helical" evidence="9">
    <location>
        <begin position="2375"/>
        <end position="2393"/>
    </location>
</feature>
<keyword evidence="3 9" id="KW-0812">Transmembrane</keyword>
<evidence type="ECO:0000313" key="13">
    <source>
        <dbReference type="Proteomes" id="UP000078542"/>
    </source>
</evidence>
<dbReference type="SUPFAM" id="SSF52540">
    <property type="entry name" value="P-loop containing nucleoside triphosphate hydrolases"/>
    <property type="match status" value="5"/>
</dbReference>
<feature type="transmembrane region" description="Helical" evidence="9">
    <location>
        <begin position="973"/>
        <end position="998"/>
    </location>
</feature>
<feature type="transmembrane region" description="Helical" evidence="9">
    <location>
        <begin position="96"/>
        <end position="117"/>
    </location>
</feature>
<dbReference type="Proteomes" id="UP000078542">
    <property type="component" value="Unassembled WGS sequence"/>
</dbReference>
<dbReference type="GO" id="GO:0005524">
    <property type="term" value="F:ATP binding"/>
    <property type="evidence" value="ECO:0007669"/>
    <property type="project" value="UniProtKB-KW"/>
</dbReference>
<feature type="transmembrane region" description="Helical" evidence="9">
    <location>
        <begin position="1205"/>
        <end position="1224"/>
    </location>
</feature>
<feature type="non-terminal residue" evidence="12">
    <location>
        <position position="1"/>
    </location>
</feature>
<evidence type="ECO:0000313" key="12">
    <source>
        <dbReference type="EMBL" id="KYN05547.1"/>
    </source>
</evidence>
<dbReference type="InterPro" id="IPR017871">
    <property type="entry name" value="ABC_transporter-like_CS"/>
</dbReference>
<feature type="domain" description="ABC transmembrane type-1" evidence="11">
    <location>
        <begin position="643"/>
        <end position="939"/>
    </location>
</feature>
<dbReference type="Pfam" id="PF00005">
    <property type="entry name" value="ABC_tran"/>
    <property type="match status" value="5"/>
</dbReference>
<feature type="transmembrane region" description="Helical" evidence="9">
    <location>
        <begin position="2268"/>
        <end position="2293"/>
    </location>
</feature>
<feature type="domain" description="ABC transmembrane type-1" evidence="11">
    <location>
        <begin position="2873"/>
        <end position="3168"/>
    </location>
</feature>
<feature type="transmembrane region" description="Helical" evidence="9">
    <location>
        <begin position="1837"/>
        <end position="1857"/>
    </location>
</feature>
<sequence>PLLLGQMLRFFNTTDVDKSYAYGYAVGVILCSALNVFVIHPYTISMLHMGMKVRVACCSLIYRKTLKLTKTALGETTIGQAVNLLSNDVNRFDISIIFLHSLWLGPLETIIITYVMYYVIDVGVSSVIGVAFLLMFIPLQGWLGKKSSELRLKTAIRTDARVRLTNEIISGIQAIKMYTWENPFSALIQNARRKEVNVIRWVSYIRGVTMSFNMFTTRMSLFITVLAYVLFGYKVTADKVFVITAYYNSLRTTMTVLFPQGITQVAEAKVSIKRLQKFLMYDELIPSEIKAKKYKKNDKEDAKETNKNAKEDNQMDANNPKNSKENLIKQNKNDDTIIHQSNNVDYSISIENGNAKWVNYEQEDTLKKINMKVRPGELIAVVGQVGAGKSSLLNVILKEMRLQEGSIEVNGRIAYASQEPWLFAGSVRQNILFGRKIDQIRYDRVTKVCQLKRDFSLLPYGDKTIVGERGISLSGGQRARINLARAVYAETDIYLMDDPLSAVDAHVGKHMFEECIDKYLRGKTRILVTHQLQYLRDVDRIIVLKNGVIQAEGTYDELGSMGMDFGRLLENQVKMDEKSSRPSSISVSCNSSRTSITSLSTVMTNDTSKQEPHEVTEMRTVGNVSGKVYTDYFRAGGNWCIIFIVTMLCIMAQLAASGSDFFLAQWINIEENYMDQTDHGVVENPESPLTRMECIYIYSGLIVLTIGITLIRSWTFFWTCMRASMRLHDRMFRSISRATMRFFNTNTSGRVLNRFSKDMGAVDEMLPAAFIDCLQIGIALLGIIIVVATANVWLLIPTVLIGIVFYYMRIFYLATSRSVKRLEGITRSPVFGHLSATLQGLSTIRAFGAEEILTKEFDNYQDIHSSAWYIFITTSRAFGFWLDVFCVLYITLVTLSFLVLNNYSQGSMDGGYVGLAITQSIGLTGMFQWGMRQSAELENQMTSVERILEYKVVQPLLLGQMLLYFNTTDIDKFYAYKCAIGIILCSAVNVFIVHPYMMDMTHLGMKIRVACCSLIYRKTLKLSRTALGETTIGQAVNLLSNDVNRFDISIIFLHYLWLGPLETIIITYIIFHLIDIGVSSIFGIAFLLMFIPFQVWLGKKSSELRLKIAIKTDERVRLMNDIISGIQAIKMYTWENFFSVLIQKARKKEVNIIQWASCVRGIVKSFIVFITRISLFITILSYILFDYKITAEKVYVITAYYNNLSLIMTAYFPQGITQVAETIVSIKRLQKFLMYDELTRSEIKVKKYNMKNNKDIRENNKNAKEDNQQEIKKNNIGNSKKNLIEQKKNDVRVVGQPNNVEYSILIENGNAKWLDYEQEDTLLNINMKVRPGELIAIVGQVGAGKSSLLNVVLKELRLQKGSIQVNGRIAYASQEPWLFAGSVRQNILFGRKMDQIQYNRVTAVCQLRKDFSLLPYGDKTIVGERGVSLSGGQRARINLARAVYADADIYLMDDPLSAVDAHVGKQIFEECIDKYLRGKTRILVTHQLQYLCNVGKIIVLKDGAIQAEGTYDKLGSMGMDFSRLLKYQVNADEKSSVLFSSPVSRKNSLIASITSLSSLMTNNTSKQEPEEVTERQTVGNVSSKIFTGYLRAGGNWCIIFIVAMLSIATQLAASGSDFLLANWVNKERYYMNQTEDGFEENIPPRSSLTRMEYIYIYSGLIVLTIGITLIRSWAFFWMCLRASMRLHDRMFRSISRATMRFFNTNTSGRILNRFSKDMGAVDEMLPIALIDSIQIGMSLVTAIIVIAIANLWLLIPTVIVSIVFYCLRIFYLATSHSVKRLESITRSPIFAHLSATLQGLSTIRAFGMEAILTKEFDNYQDIHSSAWYIFIASSRAFALWIDAFCMLYVTVVTLSFLVMDNNVMYGGYVGLAITQSLNLIGRLNWCMRQSTEVENQMASVERILEYNKVDSEPPLESVPDKKPKLDWPQEGKIKFKNVFLRYAPLEPAVLKNLSFVIFPREKIGIVGRTGAGKSSLIQALFRLADVDGLIEIDEVDTSQIGLHDLRSKISIIPQEPFLFSGSLRQNLDPFELYADDPLWRALEEVKLKELGLETHINEGGSNLSVGQRQLVCLARAIVRNNPILVLDEATANVDPRTDELIQTTIRRKFEKCTVLTIAHRLNTVMDSDRILVMDAGNAVEFDHPYVLLQRETSYLKSMVQETGTTMAEALVGVARNCYQNRVLMHPLSKAWEKECEAYQCQLEQIAKTGSQKKVKEPSLMRVLIRCFGFKILLYGISMAVMEILLKVLQPLLIGQMLLYFNTTDVDKYYTYGCAVGIILCSFINVFVFQLYMMSTVHIGMKIRIACCSLIYRKTLKMTKTALDKMTIGQAVNLLSNDVSKFDISITFLPYLWFGPLKTIIITYIMYYVIDIGISSIIGVAFLLMFIPFQVWMAQKSSELRLKTAIRTDERVRLTNEIISGIQTIKMYTWENLFSALIEKARRREVNIIQWVSYIRGVIMSFIIFTTRMSLFITVLAYMLFGYKITAEKVFVINAYYNSLCSVMAISFPDGMTRAGEAIASVKRLQKFLLYDELIPSEIEVKKYIKENKTENTKEDLIEQNKNDYTIAHQPKYIEYSISIENGSAKWLNYEQEDTLQSINLKVRPGELIAIIGQVGAGKSSLLNIILRELRLQKGSIQINGKISYASQEPWLFAGSVRQNILFGRQMDKIQYDRVIKVCQLRKDFSLLPCGDKTIMGDRGISLSGGQRARINLARAVYADADIYLMDDPLSAVDARVGKYMFEKCIGKYLKNKTRILVTHQLQYLHNVDRIIVLKNGTIQAEGTYDELISMGVNFGRLLEDQTKADRKISQPSSTPVSRSNSRTSNTSLSSFMTNSTSKQEPNEVNELRAVGNVSGKVFIGYLHAGGNWCIISVVATLFILTQLAASSVDYFLAQWVNIEENYINQTNDGIVEDPRSLFTRMECVYIYSGLIVLTICITFIRSWAFFWTCMKASMRLHNRMFHSISRGTMQFFKINTSGRILNRFSKDMGTIDEMLPSMLIDSIQIGLLLLGIVIVIAIVNVWLLIPTVFLGFVFYYLRVFYLTSSRSIKRLENICRSPVFDHLSATLQGLPTIRAFGAEAILTKEFDNYQDTHTSASYIFYASARAFGFWLDIFCVVYITLVTLSFLVINSYNRGSMYGGYVGLAITQGINLTRMLQWGMRQSTEVENHMTSVERVLEYSNVDSEPPFESVPSKKPKPEWPQEAKIEFKNVFLRYAPLEPPVLKNLSFVIFPQEKIGIVGRTGAGKSSLIQAVFRLANVDGLIEIDKIDTSQIGLHDLRCKISIIPQEPFLFSGSLRRNLDPFDLYPDEPLWRALEEVELKEIGLEAHINEGGSNLSVGQRQLVCLARAIVKNNPILVLDEATANVDPRTDELIQTTIRKKFEKCTVLTIAHRLNTVMDSDRILVMVAGSVMEFDHPHVLLQKETGYLKSMVQETGTTMAEALANIARDNYQNRIFTSL</sequence>
<dbReference type="InterPro" id="IPR003439">
    <property type="entry name" value="ABC_transporter-like_ATP-bd"/>
</dbReference>
<accession>A0A151ILB7</accession>
<evidence type="ECO:0000256" key="8">
    <source>
        <dbReference type="SAM" id="MobiDB-lite"/>
    </source>
</evidence>
<dbReference type="CDD" id="cd03250">
    <property type="entry name" value="ABCC_MRP_domain1"/>
    <property type="match status" value="3"/>
</dbReference>
<dbReference type="SMART" id="SM00382">
    <property type="entry name" value="AAA"/>
    <property type="match status" value="5"/>
</dbReference>
<dbReference type="Gene3D" id="3.40.50.300">
    <property type="entry name" value="P-loop containing nucleotide triphosphate hydrolases"/>
    <property type="match status" value="5"/>
</dbReference>
<dbReference type="EMBL" id="KQ977121">
    <property type="protein sequence ID" value="KYN05547.1"/>
    <property type="molecule type" value="Genomic_DNA"/>
</dbReference>
<dbReference type="GO" id="GO:0140359">
    <property type="term" value="F:ABC-type transporter activity"/>
    <property type="evidence" value="ECO:0007669"/>
    <property type="project" value="InterPro"/>
</dbReference>
<evidence type="ECO:0000256" key="2">
    <source>
        <dbReference type="ARBA" id="ARBA00022448"/>
    </source>
</evidence>
<keyword evidence="7 9" id="KW-0472">Membrane</keyword>
<feature type="transmembrane region" description="Helical" evidence="9">
    <location>
        <begin position="2222"/>
        <end position="2248"/>
    </location>
</feature>
<feature type="domain" description="ABC transmembrane type-1" evidence="11">
    <location>
        <begin position="2235"/>
        <end position="2499"/>
    </location>
</feature>
<feature type="transmembrane region" description="Helical" evidence="9">
    <location>
        <begin position="1654"/>
        <end position="1680"/>
    </location>
</feature>
<protein>
    <recommendedName>
        <fullName evidence="14">Multidrug resistance-associated protein lethal(2)03659</fullName>
    </recommendedName>
</protein>
<organism evidence="12 13">
    <name type="scientific">Cyphomyrmex costatus</name>
    <dbReference type="NCBI Taxonomy" id="456900"/>
    <lineage>
        <taxon>Eukaryota</taxon>
        <taxon>Metazoa</taxon>
        <taxon>Ecdysozoa</taxon>
        <taxon>Arthropoda</taxon>
        <taxon>Hexapoda</taxon>
        <taxon>Insecta</taxon>
        <taxon>Pterygota</taxon>
        <taxon>Neoptera</taxon>
        <taxon>Endopterygota</taxon>
        <taxon>Hymenoptera</taxon>
        <taxon>Apocrita</taxon>
        <taxon>Aculeata</taxon>
        <taxon>Formicoidea</taxon>
        <taxon>Formicidae</taxon>
        <taxon>Myrmicinae</taxon>
        <taxon>Cyphomyrmex</taxon>
    </lineage>
</organism>
<comment type="subcellular location">
    <subcellularLocation>
        <location evidence="1">Membrane</location>
        <topology evidence="1">Multi-pass membrane protein</topology>
    </subcellularLocation>
</comment>
<feature type="domain" description="ABC transporter" evidence="10">
    <location>
        <begin position="350"/>
        <end position="571"/>
    </location>
</feature>
<feature type="transmembrane region" description="Helical" evidence="9">
    <location>
        <begin position="2457"/>
        <end position="2480"/>
    </location>
</feature>
<dbReference type="FunFam" id="3.40.50.300:FF:000482">
    <property type="entry name" value="Multidrug resistance-associated protein member 4"/>
    <property type="match status" value="3"/>
</dbReference>
<evidence type="ECO:0000256" key="4">
    <source>
        <dbReference type="ARBA" id="ARBA00022741"/>
    </source>
</evidence>
<feature type="domain" description="ABC transmembrane type-1" evidence="11">
    <location>
        <begin position="1"/>
        <end position="260"/>
    </location>
</feature>
<dbReference type="InterPro" id="IPR050173">
    <property type="entry name" value="ABC_transporter_C-like"/>
</dbReference>
<dbReference type="InterPro" id="IPR027417">
    <property type="entry name" value="P-loop_NTPase"/>
</dbReference>
<dbReference type="CDD" id="cd03244">
    <property type="entry name" value="ABCC_MRP_domain2"/>
    <property type="match status" value="2"/>
</dbReference>
<feature type="region of interest" description="Disordered" evidence="8">
    <location>
        <begin position="2803"/>
        <end position="2843"/>
    </location>
</feature>
<feature type="transmembrane region" description="Helical" evidence="9">
    <location>
        <begin position="123"/>
        <end position="143"/>
    </location>
</feature>
<feature type="transmembrane region" description="Helical" evidence="9">
    <location>
        <begin position="3007"/>
        <end position="3037"/>
    </location>
</feature>
<evidence type="ECO:0000256" key="9">
    <source>
        <dbReference type="SAM" id="Phobius"/>
    </source>
</evidence>
<dbReference type="SUPFAM" id="SSF90123">
    <property type="entry name" value="ABC transporter transmembrane region"/>
    <property type="match status" value="6"/>
</dbReference>
<keyword evidence="6 9" id="KW-1133">Transmembrane helix</keyword>
<dbReference type="PROSITE" id="PS50929">
    <property type="entry name" value="ABC_TM1F"/>
    <property type="match status" value="6"/>
</dbReference>
<dbReference type="GO" id="GO:0016887">
    <property type="term" value="F:ATP hydrolysis activity"/>
    <property type="evidence" value="ECO:0007669"/>
    <property type="project" value="InterPro"/>
</dbReference>
<dbReference type="InterPro" id="IPR036640">
    <property type="entry name" value="ABC1_TM_sf"/>
</dbReference>
<dbReference type="PROSITE" id="PS00211">
    <property type="entry name" value="ABC_TRANSPORTER_1"/>
    <property type="match status" value="5"/>
</dbReference>
<evidence type="ECO:0008006" key="14">
    <source>
        <dbReference type="Google" id="ProtNLM"/>
    </source>
</evidence>
<dbReference type="PANTHER" id="PTHR24223">
    <property type="entry name" value="ATP-BINDING CASSETTE SUB-FAMILY C"/>
    <property type="match status" value="1"/>
</dbReference>
<dbReference type="InterPro" id="IPR003593">
    <property type="entry name" value="AAA+_ATPase"/>
</dbReference>
<dbReference type="NCBIfam" id="NF010167">
    <property type="entry name" value="PRK13648.1"/>
    <property type="match status" value="5"/>
</dbReference>
<feature type="transmembrane region" description="Helical" evidence="9">
    <location>
        <begin position="636"/>
        <end position="656"/>
    </location>
</feature>
<evidence type="ECO:0000256" key="5">
    <source>
        <dbReference type="ARBA" id="ARBA00022840"/>
    </source>
</evidence>
<dbReference type="GO" id="GO:0016020">
    <property type="term" value="C:membrane"/>
    <property type="evidence" value="ECO:0007669"/>
    <property type="project" value="UniProtKB-SubCell"/>
</dbReference>
<dbReference type="PROSITE" id="PS50893">
    <property type="entry name" value="ABC_TRANSPORTER_2"/>
    <property type="match status" value="5"/>
</dbReference>
<feature type="transmembrane region" description="Helical" evidence="9">
    <location>
        <begin position="3107"/>
        <end position="3129"/>
    </location>
</feature>
<feature type="domain" description="ABC transmembrane type-1" evidence="11">
    <location>
        <begin position="1600"/>
        <end position="1895"/>
    </location>
</feature>
<evidence type="ECO:0000256" key="7">
    <source>
        <dbReference type="ARBA" id="ARBA00023136"/>
    </source>
</evidence>
<feature type="domain" description="ABC transporter" evidence="10">
    <location>
        <begin position="1306"/>
        <end position="1527"/>
    </location>
</feature>
<evidence type="ECO:0000256" key="6">
    <source>
        <dbReference type="ARBA" id="ARBA00022989"/>
    </source>
</evidence>
<reference evidence="12 13" key="1">
    <citation type="submission" date="2016-03" db="EMBL/GenBank/DDBJ databases">
        <title>Cyphomyrmex costatus WGS genome.</title>
        <authorList>
            <person name="Nygaard S."/>
            <person name="Hu H."/>
            <person name="Boomsma J."/>
            <person name="Zhang G."/>
        </authorList>
    </citation>
    <scope>NUCLEOTIDE SEQUENCE [LARGE SCALE GENOMIC DNA]</scope>
    <source>
        <strain evidence="12">MS0001</strain>
        <tissue evidence="12">Whole body</tissue>
    </source>
</reference>
<feature type="transmembrane region" description="Helical" evidence="9">
    <location>
        <begin position="2924"/>
        <end position="2950"/>
    </location>
</feature>
<feature type="domain" description="ABC transporter" evidence="10">
    <location>
        <begin position="2577"/>
        <end position="2800"/>
    </location>
</feature>
<feature type="transmembrane region" description="Helical" evidence="9">
    <location>
        <begin position="1050"/>
        <end position="1071"/>
    </location>
</feature>
<evidence type="ECO:0000259" key="10">
    <source>
        <dbReference type="PROSITE" id="PS50893"/>
    </source>
</evidence>
<feature type="transmembrane region" description="Helical" evidence="9">
    <location>
        <begin position="1593"/>
        <end position="1613"/>
    </location>
</feature>
<feature type="domain" description="ABC transmembrane type-1" evidence="11">
    <location>
        <begin position="952"/>
        <end position="1205"/>
    </location>
</feature>
<feature type="compositionally biased region" description="Low complexity" evidence="8">
    <location>
        <begin position="2809"/>
        <end position="2830"/>
    </location>
</feature>
<keyword evidence="2" id="KW-0813">Transport</keyword>
<gene>
    <name evidence="12" type="ORF">ALC62_03538</name>
</gene>
<feature type="transmembrane region" description="Helical" evidence="9">
    <location>
        <begin position="1725"/>
        <end position="1748"/>
    </location>
</feature>
<dbReference type="STRING" id="456900.A0A151ILB7"/>
<dbReference type="Gene3D" id="1.20.1560.10">
    <property type="entry name" value="ABC transporter type 1, transmembrane domain"/>
    <property type="match status" value="6"/>
</dbReference>
<feature type="compositionally biased region" description="Basic and acidic residues" evidence="8">
    <location>
        <begin position="297"/>
        <end position="313"/>
    </location>
</feature>
<feature type="transmembrane region" description="Helical" evidence="9">
    <location>
        <begin position="20"/>
        <end position="44"/>
    </location>
</feature>
<evidence type="ECO:0000259" key="11">
    <source>
        <dbReference type="PROSITE" id="PS50929"/>
    </source>
</evidence>
<feature type="domain" description="ABC transporter" evidence="10">
    <location>
        <begin position="1933"/>
        <end position="2160"/>
    </location>
</feature>
<evidence type="ECO:0000256" key="3">
    <source>
        <dbReference type="ARBA" id="ARBA00022692"/>
    </source>
</evidence>
<feature type="transmembrane region" description="Helical" evidence="9">
    <location>
        <begin position="880"/>
        <end position="900"/>
    </location>
</feature>
<dbReference type="Pfam" id="PF00664">
    <property type="entry name" value="ABC_membrane"/>
    <property type="match status" value="6"/>
</dbReference>
<keyword evidence="13" id="KW-1185">Reference proteome</keyword>
<dbReference type="PANTHER" id="PTHR24223:SF448">
    <property type="entry name" value="FI20146P1-RELATED"/>
    <property type="match status" value="1"/>
</dbReference>
<feature type="transmembrane region" description="Helical" evidence="9">
    <location>
        <begin position="695"/>
        <end position="721"/>
    </location>
</feature>
<feature type="transmembrane region" description="Helical" evidence="9">
    <location>
        <begin position="1077"/>
        <end position="1097"/>
    </location>
</feature>
<dbReference type="FunFam" id="3.40.50.300:FF:000163">
    <property type="entry name" value="Multidrug resistance-associated protein member 4"/>
    <property type="match status" value="2"/>
</dbReference>
<dbReference type="FunFam" id="1.20.1560.10:FF:000026">
    <property type="entry name" value="Multidrug resistance-associated protein lethal(2)03659"/>
    <property type="match status" value="2"/>
</dbReference>
<keyword evidence="5" id="KW-0067">ATP-binding</keyword>
<evidence type="ECO:0000256" key="1">
    <source>
        <dbReference type="ARBA" id="ARBA00004141"/>
    </source>
</evidence>
<keyword evidence="4" id="KW-0547">Nucleotide-binding</keyword>
<feature type="transmembrane region" description="Helical" evidence="9">
    <location>
        <begin position="1754"/>
        <end position="1773"/>
    </location>
</feature>
<feature type="transmembrane region" description="Helical" evidence="9">
    <location>
        <begin position="765"/>
        <end position="786"/>
    </location>
</feature>
<feature type="region of interest" description="Disordered" evidence="8">
    <location>
        <begin position="295"/>
        <end position="327"/>
    </location>
</feature>
<dbReference type="InterPro" id="IPR011527">
    <property type="entry name" value="ABC1_TM_dom"/>
</dbReference>
<feature type="transmembrane region" description="Helical" evidence="9">
    <location>
        <begin position="1863"/>
        <end position="1880"/>
    </location>
</feature>
<name>A0A151ILB7_9HYME</name>
<proteinExistence type="predicted"/>
<dbReference type="FunFam" id="1.20.1560.10:FF:000014">
    <property type="entry name" value="Multidrug resistance-associated protein member 4"/>
    <property type="match status" value="3"/>
</dbReference>